<evidence type="ECO:0000313" key="6">
    <source>
        <dbReference type="Proteomes" id="UP000187408"/>
    </source>
</evidence>
<feature type="binding site" evidence="4">
    <location>
        <position position="94"/>
    </location>
    <ligand>
        <name>Zn(2+)</name>
        <dbReference type="ChEBI" id="CHEBI:29105"/>
    </ligand>
</feature>
<dbReference type="HAMAP" id="MF_00213">
    <property type="entry name" value="HypA_HybF"/>
    <property type="match status" value="1"/>
</dbReference>
<evidence type="ECO:0000256" key="2">
    <source>
        <dbReference type="ARBA" id="ARBA00022723"/>
    </source>
</evidence>
<dbReference type="Proteomes" id="UP000187408">
    <property type="component" value="Unassembled WGS sequence"/>
</dbReference>
<name>A0A1R1MM99_9BACT</name>
<evidence type="ECO:0000313" key="5">
    <source>
        <dbReference type="EMBL" id="OMH40945.1"/>
    </source>
</evidence>
<dbReference type="EMBL" id="MOEN01000006">
    <property type="protein sequence ID" value="OMH40945.1"/>
    <property type="molecule type" value="Genomic_DNA"/>
</dbReference>
<feature type="binding site" evidence="4">
    <location>
        <position position="2"/>
    </location>
    <ligand>
        <name>Ni(2+)</name>
        <dbReference type="ChEBI" id="CHEBI:49786"/>
    </ligand>
</feature>
<dbReference type="PANTHER" id="PTHR34535">
    <property type="entry name" value="HYDROGENASE MATURATION FACTOR HYPA"/>
    <property type="match status" value="1"/>
</dbReference>
<accession>A0A1R1MM99</accession>
<proteinExistence type="inferred from homology"/>
<keyword evidence="6" id="KW-1185">Reference proteome</keyword>
<dbReference type="InterPro" id="IPR000688">
    <property type="entry name" value="HypA/HybF"/>
</dbReference>
<comment type="caution">
    <text evidence="5">The sequence shown here is derived from an EMBL/GenBank/DDBJ whole genome shotgun (WGS) entry which is preliminary data.</text>
</comment>
<gene>
    <name evidence="4" type="primary">hypA</name>
    <name evidence="5" type="ORF">BLW93_02570</name>
</gene>
<organism evidence="5 6">
    <name type="scientific">Desulfurobacterium indicum</name>
    <dbReference type="NCBI Taxonomy" id="1914305"/>
    <lineage>
        <taxon>Bacteria</taxon>
        <taxon>Pseudomonadati</taxon>
        <taxon>Aquificota</taxon>
        <taxon>Aquificia</taxon>
        <taxon>Desulfurobacteriales</taxon>
        <taxon>Desulfurobacteriaceae</taxon>
        <taxon>Desulfurobacterium</taxon>
    </lineage>
</organism>
<dbReference type="GO" id="GO:0016151">
    <property type="term" value="F:nickel cation binding"/>
    <property type="evidence" value="ECO:0007669"/>
    <property type="project" value="UniProtKB-UniRule"/>
</dbReference>
<keyword evidence="2 4" id="KW-0479">Metal-binding</keyword>
<dbReference type="OrthoDB" id="9800361at2"/>
<dbReference type="RefSeq" id="WP_076712555.1">
    <property type="nucleotide sequence ID" value="NZ_MOEN01000006.1"/>
</dbReference>
<dbReference type="PANTHER" id="PTHR34535:SF3">
    <property type="entry name" value="HYDROGENASE MATURATION FACTOR HYPA"/>
    <property type="match status" value="1"/>
</dbReference>
<comment type="function">
    <text evidence="4">Involved in the maturation of [NiFe] hydrogenases. Required for nickel insertion into the metal center of the hydrogenase.</text>
</comment>
<evidence type="ECO:0000256" key="1">
    <source>
        <dbReference type="ARBA" id="ARBA00022596"/>
    </source>
</evidence>
<dbReference type="AlphaFoldDB" id="A0A1R1MM99"/>
<keyword evidence="1 4" id="KW-0533">Nickel</keyword>
<dbReference type="GO" id="GO:0051604">
    <property type="term" value="P:protein maturation"/>
    <property type="evidence" value="ECO:0007669"/>
    <property type="project" value="InterPro"/>
</dbReference>
<protein>
    <recommendedName>
        <fullName evidence="4">Hydrogenase maturation factor HypA</fullName>
    </recommendedName>
</protein>
<feature type="binding site" evidence="4">
    <location>
        <position position="77"/>
    </location>
    <ligand>
        <name>Zn(2+)</name>
        <dbReference type="ChEBI" id="CHEBI:29105"/>
    </ligand>
</feature>
<dbReference type="PIRSF" id="PIRSF004761">
    <property type="entry name" value="Hydrgn_mat_HypA"/>
    <property type="match status" value="1"/>
</dbReference>
<comment type="similarity">
    <text evidence="4">Belongs to the HypA/HybF family.</text>
</comment>
<feature type="binding site" evidence="4">
    <location>
        <position position="74"/>
    </location>
    <ligand>
        <name>Zn(2+)</name>
        <dbReference type="ChEBI" id="CHEBI:29105"/>
    </ligand>
</feature>
<evidence type="ECO:0000256" key="4">
    <source>
        <dbReference type="HAMAP-Rule" id="MF_00213"/>
    </source>
</evidence>
<dbReference type="GO" id="GO:0008270">
    <property type="term" value="F:zinc ion binding"/>
    <property type="evidence" value="ECO:0007669"/>
    <property type="project" value="UniProtKB-UniRule"/>
</dbReference>
<keyword evidence="3 4" id="KW-0862">Zinc</keyword>
<dbReference type="InterPro" id="IPR029040">
    <property type="entry name" value="RPABC4/Spt4"/>
</dbReference>
<feature type="binding site" evidence="4">
    <location>
        <position position="91"/>
    </location>
    <ligand>
        <name>Zn(2+)</name>
        <dbReference type="ChEBI" id="CHEBI:29105"/>
    </ligand>
</feature>
<evidence type="ECO:0000256" key="3">
    <source>
        <dbReference type="ARBA" id="ARBA00022833"/>
    </source>
</evidence>
<dbReference type="SUPFAM" id="SSF63393">
    <property type="entry name" value="RNA polymerase subunits"/>
    <property type="match status" value="1"/>
</dbReference>
<reference evidence="5 6" key="1">
    <citation type="submission" date="2016-10" db="EMBL/GenBank/DDBJ databases">
        <title>Genome sequence of a sulfur-reducing bacterium Desulfurobacterium indicum K6013.</title>
        <authorList>
            <person name="Cao J."/>
            <person name="Shao Z."/>
            <person name="Alain K."/>
            <person name="Jebbar M."/>
        </authorList>
    </citation>
    <scope>NUCLEOTIDE SEQUENCE [LARGE SCALE GENOMIC DNA]</scope>
    <source>
        <strain evidence="5 6">K6013</strain>
    </source>
</reference>
<dbReference type="STRING" id="1914305.BLW93_02570"/>
<dbReference type="Gene3D" id="3.30.2320.80">
    <property type="match status" value="1"/>
</dbReference>
<dbReference type="Pfam" id="PF01155">
    <property type="entry name" value="HypA"/>
    <property type="match status" value="1"/>
</dbReference>
<sequence length="116" mass="13051">MHETSLVMGMFDNIVKVAEKENAKKVLKVRVKIGKLAGVVIDSFVFAFDSLKSEYPYMKDAVLEIVEVPAIYRCFDCGEEFEVDNAYFPECPKCGSLNVMMLSGEELEVVDIEIDV</sequence>